<dbReference type="Proteomes" id="UP001281614">
    <property type="component" value="Unassembled WGS sequence"/>
</dbReference>
<proteinExistence type="predicted"/>
<evidence type="ECO:0000313" key="1">
    <source>
        <dbReference type="EMBL" id="KAK2769275.1"/>
    </source>
</evidence>
<dbReference type="EMBL" id="VYYT01000112">
    <property type="protein sequence ID" value="KAK2769275.1"/>
    <property type="molecule type" value="Genomic_DNA"/>
</dbReference>
<reference evidence="1" key="1">
    <citation type="submission" date="2023-02" db="EMBL/GenBank/DDBJ databases">
        <title>Colletotrichum kahawae CIFC_Que2 genome sequencing and assembly.</title>
        <authorList>
            <person name="Baroncelli R."/>
        </authorList>
    </citation>
    <scope>NUCLEOTIDE SEQUENCE</scope>
    <source>
        <strain evidence="1">CIFC_Que2</strain>
    </source>
</reference>
<organism evidence="1 2">
    <name type="scientific">Colletotrichum kahawae</name>
    <name type="common">Coffee berry disease fungus</name>
    <dbReference type="NCBI Taxonomy" id="34407"/>
    <lineage>
        <taxon>Eukaryota</taxon>
        <taxon>Fungi</taxon>
        <taxon>Dikarya</taxon>
        <taxon>Ascomycota</taxon>
        <taxon>Pezizomycotina</taxon>
        <taxon>Sordariomycetes</taxon>
        <taxon>Hypocreomycetidae</taxon>
        <taxon>Glomerellales</taxon>
        <taxon>Glomerellaceae</taxon>
        <taxon>Colletotrichum</taxon>
        <taxon>Colletotrichum gloeosporioides species complex</taxon>
    </lineage>
</organism>
<comment type="caution">
    <text evidence="1">The sequence shown here is derived from an EMBL/GenBank/DDBJ whole genome shotgun (WGS) entry which is preliminary data.</text>
</comment>
<protein>
    <submittedName>
        <fullName evidence="1">Uncharacterized protein</fullName>
    </submittedName>
</protein>
<keyword evidence="2" id="KW-1185">Reference proteome</keyword>
<name>A0AAD9YKG0_COLKA</name>
<accession>A0AAD9YKG0</accession>
<sequence>MHTRLILDFPSDQQDAKTLRKRTRGPQISALPGCLSPAPWCRFQACLLARGESVAPSSSKLDGGLKRVYGGED</sequence>
<evidence type="ECO:0000313" key="2">
    <source>
        <dbReference type="Proteomes" id="UP001281614"/>
    </source>
</evidence>
<dbReference type="AlphaFoldDB" id="A0AAD9YKG0"/>
<gene>
    <name evidence="1" type="ORF">CKAH01_00882</name>
</gene>